<keyword evidence="2" id="KW-1185">Reference proteome</keyword>
<evidence type="ECO:0000313" key="2">
    <source>
        <dbReference type="Proteomes" id="UP000267606"/>
    </source>
</evidence>
<organism evidence="3">
    <name type="scientific">Onchocerca flexuosa</name>
    <dbReference type="NCBI Taxonomy" id="387005"/>
    <lineage>
        <taxon>Eukaryota</taxon>
        <taxon>Metazoa</taxon>
        <taxon>Ecdysozoa</taxon>
        <taxon>Nematoda</taxon>
        <taxon>Chromadorea</taxon>
        <taxon>Rhabditida</taxon>
        <taxon>Spirurina</taxon>
        <taxon>Spiruromorpha</taxon>
        <taxon>Filarioidea</taxon>
        <taxon>Onchocercidae</taxon>
        <taxon>Onchocerca</taxon>
    </lineage>
</organism>
<reference evidence="3" key="1">
    <citation type="submission" date="2016-06" db="UniProtKB">
        <authorList>
            <consortium name="WormBaseParasite"/>
        </authorList>
    </citation>
    <scope>IDENTIFICATION</scope>
</reference>
<reference evidence="1 2" key="2">
    <citation type="submission" date="2018-11" db="EMBL/GenBank/DDBJ databases">
        <authorList>
            <consortium name="Pathogen Informatics"/>
        </authorList>
    </citation>
    <scope>NUCLEOTIDE SEQUENCE [LARGE SCALE GENOMIC DNA]</scope>
</reference>
<evidence type="ECO:0000313" key="1">
    <source>
        <dbReference type="EMBL" id="VDO33814.1"/>
    </source>
</evidence>
<proteinExistence type="predicted"/>
<protein>
    <submittedName>
        <fullName evidence="1 3">Uncharacterized protein</fullName>
    </submittedName>
</protein>
<dbReference type="Proteomes" id="UP000267606">
    <property type="component" value="Unassembled WGS sequence"/>
</dbReference>
<gene>
    <name evidence="1" type="ORF">OFLC_LOCUS2673</name>
</gene>
<evidence type="ECO:0000313" key="3">
    <source>
        <dbReference type="WBParaSite" id="OFLC_0000267201-mRNA-1"/>
    </source>
</evidence>
<accession>A0A183H5B3</accession>
<name>A0A183H5B3_9BILA</name>
<sequence length="62" mass="7361">IQKITKFKRSEIISCKFTSITDTSIAREEWCIESGYAEKQELLCQKTIKIEFEHYCNSDLPW</sequence>
<dbReference type="WBParaSite" id="OFLC_0000267201-mRNA-1">
    <property type="protein sequence ID" value="OFLC_0000267201-mRNA-1"/>
    <property type="gene ID" value="OFLC_0000267201"/>
</dbReference>
<dbReference type="EMBL" id="UZAJ01001586">
    <property type="protein sequence ID" value="VDO33814.1"/>
    <property type="molecule type" value="Genomic_DNA"/>
</dbReference>
<dbReference type="AlphaFoldDB" id="A0A183H5B3"/>